<dbReference type="SUPFAM" id="SSF46689">
    <property type="entry name" value="Homeodomain-like"/>
    <property type="match status" value="1"/>
</dbReference>
<accession>A0A644VRA7</accession>
<feature type="transmembrane region" description="Helical" evidence="4">
    <location>
        <begin position="71"/>
        <end position="91"/>
    </location>
</feature>
<evidence type="ECO:0000256" key="2">
    <source>
        <dbReference type="ARBA" id="ARBA00023125"/>
    </source>
</evidence>
<organism evidence="6">
    <name type="scientific">bioreactor metagenome</name>
    <dbReference type="NCBI Taxonomy" id="1076179"/>
    <lineage>
        <taxon>unclassified sequences</taxon>
        <taxon>metagenomes</taxon>
        <taxon>ecological metagenomes</taxon>
    </lineage>
</organism>
<evidence type="ECO:0000256" key="3">
    <source>
        <dbReference type="ARBA" id="ARBA00023163"/>
    </source>
</evidence>
<dbReference type="PROSITE" id="PS01124">
    <property type="entry name" value="HTH_ARAC_FAMILY_2"/>
    <property type="match status" value="1"/>
</dbReference>
<keyword evidence="1" id="KW-0805">Transcription regulation</keyword>
<keyword evidence="3" id="KW-0804">Transcription</keyword>
<evidence type="ECO:0000256" key="1">
    <source>
        <dbReference type="ARBA" id="ARBA00023015"/>
    </source>
</evidence>
<feature type="transmembrane region" description="Helical" evidence="4">
    <location>
        <begin position="39"/>
        <end position="59"/>
    </location>
</feature>
<dbReference type="GO" id="GO:0003700">
    <property type="term" value="F:DNA-binding transcription factor activity"/>
    <property type="evidence" value="ECO:0007669"/>
    <property type="project" value="InterPro"/>
</dbReference>
<proteinExistence type="predicted"/>
<evidence type="ECO:0000259" key="5">
    <source>
        <dbReference type="PROSITE" id="PS01124"/>
    </source>
</evidence>
<dbReference type="EMBL" id="VSSQ01000408">
    <property type="protein sequence ID" value="MPL93918.1"/>
    <property type="molecule type" value="Genomic_DNA"/>
</dbReference>
<dbReference type="PANTHER" id="PTHR43280">
    <property type="entry name" value="ARAC-FAMILY TRANSCRIPTIONAL REGULATOR"/>
    <property type="match status" value="1"/>
</dbReference>
<keyword evidence="2" id="KW-0238">DNA-binding</keyword>
<comment type="caution">
    <text evidence="6">The sequence shown here is derived from an EMBL/GenBank/DDBJ whole genome shotgun (WGS) entry which is preliminary data.</text>
</comment>
<dbReference type="Pfam" id="PF12833">
    <property type="entry name" value="HTH_18"/>
    <property type="match status" value="1"/>
</dbReference>
<name>A0A644VRA7_9ZZZZ</name>
<dbReference type="InterPro" id="IPR009057">
    <property type="entry name" value="Homeodomain-like_sf"/>
</dbReference>
<dbReference type="SMART" id="SM00342">
    <property type="entry name" value="HTH_ARAC"/>
    <property type="match status" value="1"/>
</dbReference>
<keyword evidence="4" id="KW-1133">Transmembrane helix</keyword>
<evidence type="ECO:0000256" key="4">
    <source>
        <dbReference type="SAM" id="Phobius"/>
    </source>
</evidence>
<feature type="transmembrane region" description="Helical" evidence="4">
    <location>
        <begin position="123"/>
        <end position="146"/>
    </location>
</feature>
<dbReference type="PANTHER" id="PTHR43280:SF2">
    <property type="entry name" value="HTH-TYPE TRANSCRIPTIONAL REGULATOR EXSA"/>
    <property type="match status" value="1"/>
</dbReference>
<keyword evidence="4" id="KW-0472">Membrane</keyword>
<dbReference type="Gene3D" id="1.10.10.60">
    <property type="entry name" value="Homeodomain-like"/>
    <property type="match status" value="2"/>
</dbReference>
<reference evidence="6" key="1">
    <citation type="submission" date="2019-08" db="EMBL/GenBank/DDBJ databases">
        <authorList>
            <person name="Kucharzyk K."/>
            <person name="Murdoch R.W."/>
            <person name="Higgins S."/>
            <person name="Loffler F."/>
        </authorList>
    </citation>
    <scope>NUCLEOTIDE SEQUENCE</scope>
</reference>
<dbReference type="InterPro" id="IPR018062">
    <property type="entry name" value="HTH_AraC-typ_CS"/>
</dbReference>
<dbReference type="PROSITE" id="PS00041">
    <property type="entry name" value="HTH_ARAC_FAMILY_1"/>
    <property type="match status" value="1"/>
</dbReference>
<feature type="domain" description="HTH araC/xylS-type" evidence="5">
    <location>
        <begin position="248"/>
        <end position="354"/>
    </location>
</feature>
<feature type="transmembrane region" description="Helical" evidence="4">
    <location>
        <begin position="98"/>
        <end position="117"/>
    </location>
</feature>
<feature type="transmembrane region" description="Helical" evidence="4">
    <location>
        <begin position="191"/>
        <end position="212"/>
    </location>
</feature>
<dbReference type="GO" id="GO:0043565">
    <property type="term" value="F:sequence-specific DNA binding"/>
    <property type="evidence" value="ECO:0007669"/>
    <property type="project" value="InterPro"/>
</dbReference>
<feature type="transmembrane region" description="Helical" evidence="4">
    <location>
        <begin position="6"/>
        <end position="27"/>
    </location>
</feature>
<gene>
    <name evidence="6" type="ORF">SDC9_40066</name>
</gene>
<sequence length="359" mass="42249">MSNFIRHLAHFTHGMAFMFFIIMAIRIFPFGKKNRIMHILFWVMIFWAFIELKDLGYLLDGVWSNPYVSSIHLSFDLWCVPAIIVLLFEVISPQWTTLRKVVLVFLPSVLLTILFVLTAHEVFYTILVVYSNVVGLLALGIVLIASSRYDKFIKINFSYSDNMTLEWIRFLIVALYFALVAWTLINSWSTWLGDVFFYIFQIAIWSGFYYYARKHHVISTPNLTELLSFKNDREKPTDEDCNSTEENEKFVVDLQRIMEEEKIYLNPQLNISTLASAIGTNRTYLSSYLNHQLNTNFYDYINQFRVKEACELLTSQHNRTLEDISDLCGFNSISTFRRSFIKNMNETPVEYKNKYRNPV</sequence>
<feature type="transmembrane region" description="Helical" evidence="4">
    <location>
        <begin position="167"/>
        <end position="185"/>
    </location>
</feature>
<keyword evidence="4" id="KW-0812">Transmembrane</keyword>
<dbReference type="AlphaFoldDB" id="A0A644VRA7"/>
<dbReference type="InterPro" id="IPR018060">
    <property type="entry name" value="HTH_AraC"/>
</dbReference>
<protein>
    <recommendedName>
        <fullName evidence="5">HTH araC/xylS-type domain-containing protein</fullName>
    </recommendedName>
</protein>
<evidence type="ECO:0000313" key="6">
    <source>
        <dbReference type="EMBL" id="MPL93918.1"/>
    </source>
</evidence>